<dbReference type="EMBL" id="MN444876">
    <property type="protein sequence ID" value="QGH76531.1"/>
    <property type="molecule type" value="Genomic_DNA"/>
</dbReference>
<dbReference type="EMBL" id="MN444876">
    <property type="protein sequence ID" value="QGH76537.1"/>
    <property type="molecule type" value="Genomic_DNA"/>
</dbReference>
<dbReference type="Proteomes" id="UP000375470">
    <property type="component" value="Segment"/>
</dbReference>
<name>A0A5Q2WDM9_9CAUD</name>
<evidence type="ECO:0000313" key="3">
    <source>
        <dbReference type="Proteomes" id="UP000375470"/>
    </source>
</evidence>
<proteinExistence type="predicted"/>
<protein>
    <submittedName>
        <fullName evidence="1">Uncharacterized protein</fullName>
    </submittedName>
</protein>
<dbReference type="RefSeq" id="YP_010104767.1">
    <property type="nucleotide sequence ID" value="NC_055822.1"/>
</dbReference>
<keyword evidence="3" id="KW-1185">Reference proteome</keyword>
<gene>
    <name evidence="1" type="primary">3</name>
    <name evidence="2" type="synonym">247</name>
    <name evidence="2" type="ORF">SEA_DAUBENSKI_247</name>
    <name evidence="1" type="ORF">SEA_DAUBENSKI_3</name>
</gene>
<evidence type="ECO:0000313" key="1">
    <source>
        <dbReference type="EMBL" id="QGH76531.1"/>
    </source>
</evidence>
<evidence type="ECO:0000313" key="2">
    <source>
        <dbReference type="EMBL" id="QGH76537.1"/>
    </source>
</evidence>
<reference evidence="1 3" key="1">
    <citation type="submission" date="2019-09" db="EMBL/GenBank/DDBJ databases">
        <authorList>
            <person name="Cummings J.R."/>
            <person name="Eaglin Z.M."/>
            <person name="Kluemper A.J."/>
            <person name="Powell E.A."/>
            <person name="Stamm J."/>
            <person name="Thompson S.A."/>
            <person name="Tolsma S."/>
            <person name="Caruso S.M."/>
            <person name="Garlena R.A."/>
            <person name="Russell D.A."/>
            <person name="Pope W.H."/>
            <person name="Jacobs-Se D."/>
            <person name="Hatfull G.F."/>
        </authorList>
    </citation>
    <scope>NUCLEOTIDE SEQUENCE [LARGE SCALE GENOMIC DNA]</scope>
</reference>
<accession>A0A5Q2WDM9</accession>
<dbReference type="GeneID" id="65122717"/>
<organism evidence="1 3">
    <name type="scientific">Streptomyces phage Daubenski</name>
    <dbReference type="NCBI Taxonomy" id="2653725"/>
    <lineage>
        <taxon>Viruses</taxon>
        <taxon>Duplodnaviria</taxon>
        <taxon>Heunggongvirae</taxon>
        <taxon>Uroviricota</taxon>
        <taxon>Caudoviricetes</taxon>
        <taxon>Stanwilliamsviridae</taxon>
        <taxon>Boydwoodruffvirinae</taxon>
        <taxon>Samistivirus</taxon>
        <taxon>Samistivirus daubenski</taxon>
    </lineage>
</organism>
<sequence length="148" mass="16025">MEAKMHGLEIGSKGQVAFASRNEPAWHNLGTVFEGELTTSEMLALAHLNGWDVRLESVKDILGMISDNYDFVTEPYMVVRTNPFNGRNDVLATVGEGTRSSRMRSCSASVTASSRVVARGRRLVPSVTVAWCSVLCPSLVTSSSVTTT</sequence>
<dbReference type="KEGG" id="vg:65122717"/>